<evidence type="ECO:0000313" key="1">
    <source>
        <dbReference type="EMBL" id="GFS93608.1"/>
    </source>
</evidence>
<keyword evidence="2" id="KW-1185">Reference proteome</keyword>
<dbReference type="OrthoDB" id="10366805at2759"/>
<dbReference type="EMBL" id="BMAW01005339">
    <property type="protein sequence ID" value="GFS93608.1"/>
    <property type="molecule type" value="Genomic_DNA"/>
</dbReference>
<protein>
    <submittedName>
        <fullName evidence="1">Uncharacterized protein</fullName>
    </submittedName>
</protein>
<proteinExistence type="predicted"/>
<reference evidence="1" key="1">
    <citation type="submission" date="2020-08" db="EMBL/GenBank/DDBJ databases">
        <title>Multicomponent nature underlies the extraordinary mechanical properties of spider dragline silk.</title>
        <authorList>
            <person name="Kono N."/>
            <person name="Nakamura H."/>
            <person name="Mori M."/>
            <person name="Yoshida Y."/>
            <person name="Ohtoshi R."/>
            <person name="Malay A.D."/>
            <person name="Moran D.A.P."/>
            <person name="Tomita M."/>
            <person name="Numata K."/>
            <person name="Arakawa K."/>
        </authorList>
    </citation>
    <scope>NUCLEOTIDE SEQUENCE</scope>
</reference>
<comment type="caution">
    <text evidence="1">The sequence shown here is derived from an EMBL/GenBank/DDBJ whole genome shotgun (WGS) entry which is preliminary data.</text>
</comment>
<dbReference type="Proteomes" id="UP000887013">
    <property type="component" value="Unassembled WGS sequence"/>
</dbReference>
<dbReference type="AlphaFoldDB" id="A0A8X6N4Y2"/>
<organism evidence="1 2">
    <name type="scientific">Nephila pilipes</name>
    <name type="common">Giant wood spider</name>
    <name type="synonym">Nephila maculata</name>
    <dbReference type="NCBI Taxonomy" id="299642"/>
    <lineage>
        <taxon>Eukaryota</taxon>
        <taxon>Metazoa</taxon>
        <taxon>Ecdysozoa</taxon>
        <taxon>Arthropoda</taxon>
        <taxon>Chelicerata</taxon>
        <taxon>Arachnida</taxon>
        <taxon>Araneae</taxon>
        <taxon>Araneomorphae</taxon>
        <taxon>Entelegynae</taxon>
        <taxon>Araneoidea</taxon>
        <taxon>Nephilidae</taxon>
        <taxon>Nephila</taxon>
    </lineage>
</organism>
<name>A0A8X6N4Y2_NEPPI</name>
<sequence length="84" mass="9272">MSEIVSVPISSFSPGSIDIFQQISVITDPEEHLEKLDGGAKKYGHRVQLSGPTSSDNILLRSGDLILESCLFLCMRLLSRFALY</sequence>
<accession>A0A8X6N4Y2</accession>
<gene>
    <name evidence="1" type="ORF">NPIL_183251</name>
</gene>
<evidence type="ECO:0000313" key="2">
    <source>
        <dbReference type="Proteomes" id="UP000887013"/>
    </source>
</evidence>